<feature type="transmembrane region" description="Helical" evidence="1">
    <location>
        <begin position="122"/>
        <end position="140"/>
    </location>
</feature>
<dbReference type="WBParaSite" id="nRc.2.0.1.t21731-RA">
    <property type="protein sequence ID" value="nRc.2.0.1.t21731-RA"/>
    <property type="gene ID" value="nRc.2.0.1.g21731"/>
</dbReference>
<evidence type="ECO:0000313" key="3">
    <source>
        <dbReference type="WBParaSite" id="nRc.2.0.1.t21731-RA"/>
    </source>
</evidence>
<evidence type="ECO:0000313" key="2">
    <source>
        <dbReference type="Proteomes" id="UP000887565"/>
    </source>
</evidence>
<proteinExistence type="predicted"/>
<keyword evidence="2" id="KW-1185">Reference proteome</keyword>
<sequence length="277" mass="30923">CLLCRSFFNEHFVRDIPHAVKVYSYFFSQLKFKMTKLDFNMGKKSDAKETDNLQQIDLSKERPETPIILIGDIVGGVNKSDIGGAVGNEASAPKMATPAGPVDVWATTFDWKGIKRAAVTQMIFSMIAMICILISIMATGMTSYKFSQFIIATYLLVTGHGGLRGSTKSYKHLIFYLIMSALQWMINIMVLGCLTYAMYDAPYVNYSVRQTIQTIDFDDYGTGIALITAELVGSLCMMGTIITGMLGLTHCCRGFGNVLMNQEKYFKMMNRNQLEQA</sequence>
<dbReference type="Proteomes" id="UP000887565">
    <property type="component" value="Unplaced"/>
</dbReference>
<dbReference type="AlphaFoldDB" id="A0A915J5L1"/>
<accession>A0A915J5L1</accession>
<feature type="transmembrane region" description="Helical" evidence="1">
    <location>
        <begin position="175"/>
        <end position="199"/>
    </location>
</feature>
<feature type="transmembrane region" description="Helical" evidence="1">
    <location>
        <begin position="146"/>
        <end position="163"/>
    </location>
</feature>
<feature type="transmembrane region" description="Helical" evidence="1">
    <location>
        <begin position="224"/>
        <end position="248"/>
    </location>
</feature>
<name>A0A915J5L1_ROMCU</name>
<reference evidence="3" key="1">
    <citation type="submission" date="2022-11" db="UniProtKB">
        <authorList>
            <consortium name="WormBaseParasite"/>
        </authorList>
    </citation>
    <scope>IDENTIFICATION</scope>
</reference>
<protein>
    <submittedName>
        <fullName evidence="3">Uncharacterized protein</fullName>
    </submittedName>
</protein>
<keyword evidence="1" id="KW-0812">Transmembrane</keyword>
<organism evidence="2 3">
    <name type="scientific">Romanomermis culicivorax</name>
    <name type="common">Nematode worm</name>
    <dbReference type="NCBI Taxonomy" id="13658"/>
    <lineage>
        <taxon>Eukaryota</taxon>
        <taxon>Metazoa</taxon>
        <taxon>Ecdysozoa</taxon>
        <taxon>Nematoda</taxon>
        <taxon>Enoplea</taxon>
        <taxon>Dorylaimia</taxon>
        <taxon>Mermithida</taxon>
        <taxon>Mermithoidea</taxon>
        <taxon>Mermithidae</taxon>
        <taxon>Romanomermis</taxon>
    </lineage>
</organism>
<keyword evidence="1" id="KW-1133">Transmembrane helix</keyword>
<evidence type="ECO:0000256" key="1">
    <source>
        <dbReference type="SAM" id="Phobius"/>
    </source>
</evidence>
<keyword evidence="1" id="KW-0472">Membrane</keyword>